<feature type="region of interest" description="Disordered" evidence="1">
    <location>
        <begin position="227"/>
        <end position="255"/>
    </location>
</feature>
<proteinExistence type="predicted"/>
<protein>
    <recommendedName>
        <fullName evidence="2">N-acetyltransferase domain-containing protein</fullName>
    </recommendedName>
</protein>
<evidence type="ECO:0000259" key="2">
    <source>
        <dbReference type="PROSITE" id="PS51186"/>
    </source>
</evidence>
<evidence type="ECO:0000256" key="1">
    <source>
        <dbReference type="SAM" id="MobiDB-lite"/>
    </source>
</evidence>
<dbReference type="GO" id="GO:0016747">
    <property type="term" value="F:acyltransferase activity, transferring groups other than amino-acyl groups"/>
    <property type="evidence" value="ECO:0007669"/>
    <property type="project" value="InterPro"/>
</dbReference>
<dbReference type="SUPFAM" id="SSF55729">
    <property type="entry name" value="Acyl-CoA N-acyltransferases (Nat)"/>
    <property type="match status" value="1"/>
</dbReference>
<dbReference type="Proteomes" id="UP000013827">
    <property type="component" value="Unassembled WGS sequence"/>
</dbReference>
<dbReference type="RefSeq" id="XP_005761428.1">
    <property type="nucleotide sequence ID" value="XM_005761371.1"/>
</dbReference>
<dbReference type="PaxDb" id="2903-EOD08999"/>
<dbReference type="InterPro" id="IPR016181">
    <property type="entry name" value="Acyl_CoA_acyltransferase"/>
</dbReference>
<keyword evidence="4" id="KW-1185">Reference proteome</keyword>
<dbReference type="KEGG" id="ehx:EMIHUDRAFT_438156"/>
<sequence>MREFAVPAISEAATSVRSASSRGSSSCFTIRPCGSADELGDVRGQLRKREHQRGFINSILDVRDRQLYPRDLLVAWVPARRGGQRPAGVVRRSLKFDKAAGRSSLHVDFVWVAPEFRGQQIGRALLVESLQFGKPKDVRLEVAGSVSNIVAIRLYESLGFRWTDASHAEMLLSAEQARAAAEAYEREAPSRPAGRPGGPPSSAASAATTAVAAAWATSDIASIADVVSPFPSRSPSRATLVEDAGEQPGQGGGDR</sequence>
<evidence type="ECO:0000313" key="3">
    <source>
        <dbReference type="EnsemblProtists" id="EOD08999"/>
    </source>
</evidence>
<dbReference type="EnsemblProtists" id="EOD08999">
    <property type="protein sequence ID" value="EOD08999"/>
    <property type="gene ID" value="EMIHUDRAFT_438156"/>
</dbReference>
<reference evidence="3" key="2">
    <citation type="submission" date="2024-10" db="UniProtKB">
        <authorList>
            <consortium name="EnsemblProtists"/>
        </authorList>
    </citation>
    <scope>IDENTIFICATION</scope>
</reference>
<feature type="compositionally biased region" description="Low complexity" evidence="1">
    <location>
        <begin position="190"/>
        <end position="208"/>
    </location>
</feature>
<dbReference type="Pfam" id="PF00583">
    <property type="entry name" value="Acetyltransf_1"/>
    <property type="match status" value="1"/>
</dbReference>
<dbReference type="Gene3D" id="3.40.630.30">
    <property type="match status" value="1"/>
</dbReference>
<dbReference type="InterPro" id="IPR000182">
    <property type="entry name" value="GNAT_dom"/>
</dbReference>
<dbReference type="PROSITE" id="PS51186">
    <property type="entry name" value="GNAT"/>
    <property type="match status" value="1"/>
</dbReference>
<dbReference type="AlphaFoldDB" id="A0A0D3ICL4"/>
<dbReference type="HOGENOM" id="CLU_1091683_0_0_1"/>
<name>A0A0D3ICL4_EMIH1</name>
<organism evidence="3 4">
    <name type="scientific">Emiliania huxleyi (strain CCMP1516)</name>
    <dbReference type="NCBI Taxonomy" id="280463"/>
    <lineage>
        <taxon>Eukaryota</taxon>
        <taxon>Haptista</taxon>
        <taxon>Haptophyta</taxon>
        <taxon>Prymnesiophyceae</taxon>
        <taxon>Isochrysidales</taxon>
        <taxon>Noelaerhabdaceae</taxon>
        <taxon>Emiliania</taxon>
    </lineage>
</organism>
<evidence type="ECO:0000313" key="4">
    <source>
        <dbReference type="Proteomes" id="UP000013827"/>
    </source>
</evidence>
<feature type="region of interest" description="Disordered" evidence="1">
    <location>
        <begin position="182"/>
        <end position="208"/>
    </location>
</feature>
<accession>A0A0D3ICL4</accession>
<feature type="compositionally biased region" description="Low complexity" evidence="1">
    <location>
        <begin position="227"/>
        <end position="237"/>
    </location>
</feature>
<dbReference type="CDD" id="cd04301">
    <property type="entry name" value="NAT_SF"/>
    <property type="match status" value="1"/>
</dbReference>
<feature type="domain" description="N-acetyltransferase" evidence="2">
    <location>
        <begin position="46"/>
        <end position="175"/>
    </location>
</feature>
<reference evidence="4" key="1">
    <citation type="journal article" date="2013" name="Nature">
        <title>Pan genome of the phytoplankton Emiliania underpins its global distribution.</title>
        <authorList>
            <person name="Read B.A."/>
            <person name="Kegel J."/>
            <person name="Klute M.J."/>
            <person name="Kuo A."/>
            <person name="Lefebvre S.C."/>
            <person name="Maumus F."/>
            <person name="Mayer C."/>
            <person name="Miller J."/>
            <person name="Monier A."/>
            <person name="Salamov A."/>
            <person name="Young J."/>
            <person name="Aguilar M."/>
            <person name="Claverie J.M."/>
            <person name="Frickenhaus S."/>
            <person name="Gonzalez K."/>
            <person name="Herman E.K."/>
            <person name="Lin Y.C."/>
            <person name="Napier J."/>
            <person name="Ogata H."/>
            <person name="Sarno A.F."/>
            <person name="Shmutz J."/>
            <person name="Schroeder D."/>
            <person name="de Vargas C."/>
            <person name="Verret F."/>
            <person name="von Dassow P."/>
            <person name="Valentin K."/>
            <person name="Van de Peer Y."/>
            <person name="Wheeler G."/>
            <person name="Dacks J.B."/>
            <person name="Delwiche C.F."/>
            <person name="Dyhrman S.T."/>
            <person name="Glockner G."/>
            <person name="John U."/>
            <person name="Richards T."/>
            <person name="Worden A.Z."/>
            <person name="Zhang X."/>
            <person name="Grigoriev I.V."/>
            <person name="Allen A.E."/>
            <person name="Bidle K."/>
            <person name="Borodovsky M."/>
            <person name="Bowler C."/>
            <person name="Brownlee C."/>
            <person name="Cock J.M."/>
            <person name="Elias M."/>
            <person name="Gladyshev V.N."/>
            <person name="Groth M."/>
            <person name="Guda C."/>
            <person name="Hadaegh A."/>
            <person name="Iglesias-Rodriguez M.D."/>
            <person name="Jenkins J."/>
            <person name="Jones B.M."/>
            <person name="Lawson T."/>
            <person name="Leese F."/>
            <person name="Lindquist E."/>
            <person name="Lobanov A."/>
            <person name="Lomsadze A."/>
            <person name="Malik S.B."/>
            <person name="Marsh M.E."/>
            <person name="Mackinder L."/>
            <person name="Mock T."/>
            <person name="Mueller-Roeber B."/>
            <person name="Pagarete A."/>
            <person name="Parker M."/>
            <person name="Probert I."/>
            <person name="Quesneville H."/>
            <person name="Raines C."/>
            <person name="Rensing S.A."/>
            <person name="Riano-Pachon D.M."/>
            <person name="Richier S."/>
            <person name="Rokitta S."/>
            <person name="Shiraiwa Y."/>
            <person name="Soanes D.M."/>
            <person name="van der Giezen M."/>
            <person name="Wahlund T.M."/>
            <person name="Williams B."/>
            <person name="Wilson W."/>
            <person name="Wolfe G."/>
            <person name="Wurch L.L."/>
        </authorList>
    </citation>
    <scope>NUCLEOTIDE SEQUENCE</scope>
</reference>
<dbReference type="GeneID" id="17255246"/>